<evidence type="ECO:0000313" key="3">
    <source>
        <dbReference type="Proteomes" id="UP001206925"/>
    </source>
</evidence>
<gene>
    <name evidence="2" type="ORF">M8C21_003888</name>
</gene>
<keyword evidence="3" id="KW-1185">Reference proteome</keyword>
<feature type="non-terminal residue" evidence="2">
    <location>
        <position position="1"/>
    </location>
</feature>
<evidence type="ECO:0000256" key="1">
    <source>
        <dbReference type="SAM" id="Phobius"/>
    </source>
</evidence>
<proteinExistence type="predicted"/>
<comment type="caution">
    <text evidence="2">The sequence shown here is derived from an EMBL/GenBank/DDBJ whole genome shotgun (WGS) entry which is preliminary data.</text>
</comment>
<feature type="transmembrane region" description="Helical" evidence="1">
    <location>
        <begin position="174"/>
        <end position="197"/>
    </location>
</feature>
<dbReference type="Proteomes" id="UP001206925">
    <property type="component" value="Unassembled WGS sequence"/>
</dbReference>
<keyword evidence="1" id="KW-0812">Transmembrane</keyword>
<evidence type="ECO:0008006" key="4">
    <source>
        <dbReference type="Google" id="ProtNLM"/>
    </source>
</evidence>
<keyword evidence="1" id="KW-1133">Transmembrane helix</keyword>
<name>A0AAD5GLU4_AMBAR</name>
<accession>A0AAD5GLU4</accession>
<dbReference type="AlphaFoldDB" id="A0AAD5GLU4"/>
<reference evidence="2" key="1">
    <citation type="submission" date="2022-06" db="EMBL/GenBank/DDBJ databases">
        <title>Uncovering the hologenomic basis of an extraordinary plant invasion.</title>
        <authorList>
            <person name="Bieker V.C."/>
            <person name="Martin M.D."/>
            <person name="Gilbert T."/>
            <person name="Hodgins K."/>
            <person name="Battlay P."/>
            <person name="Petersen B."/>
            <person name="Wilson J."/>
        </authorList>
    </citation>
    <scope>NUCLEOTIDE SEQUENCE</scope>
    <source>
        <strain evidence="2">AA19_3_7</strain>
        <tissue evidence="2">Leaf</tissue>
    </source>
</reference>
<organism evidence="2 3">
    <name type="scientific">Ambrosia artemisiifolia</name>
    <name type="common">Common ragweed</name>
    <dbReference type="NCBI Taxonomy" id="4212"/>
    <lineage>
        <taxon>Eukaryota</taxon>
        <taxon>Viridiplantae</taxon>
        <taxon>Streptophyta</taxon>
        <taxon>Embryophyta</taxon>
        <taxon>Tracheophyta</taxon>
        <taxon>Spermatophyta</taxon>
        <taxon>Magnoliopsida</taxon>
        <taxon>eudicotyledons</taxon>
        <taxon>Gunneridae</taxon>
        <taxon>Pentapetalae</taxon>
        <taxon>asterids</taxon>
        <taxon>campanulids</taxon>
        <taxon>Asterales</taxon>
        <taxon>Asteraceae</taxon>
        <taxon>Asteroideae</taxon>
        <taxon>Heliantheae alliance</taxon>
        <taxon>Heliantheae</taxon>
        <taxon>Ambrosia</taxon>
    </lineage>
</organism>
<sequence>IIVRNTLVMYDREHAKVGFWKTNCSDLWARLHDSGVSPSSPDSDSSPDVSPMVNPYHIAPGSKVGSIIFYMSLNVKYYKLEPHITELTQLIALELNVDSSQVNLLDFTAEANGSLTIWSITPPKPAEYMSKAAASNIIARIAEDEIHLPKFFGKRRISNWYIESNPNRTWWQNYMTVVTIFILLLVFGFSGFVTWWLRRYKRHIDIAYRPVGSAAPEQELQPL</sequence>
<protein>
    <recommendedName>
        <fullName evidence="4">Peptidase A1 domain-containing protein</fullName>
    </recommendedName>
</protein>
<keyword evidence="1" id="KW-0472">Membrane</keyword>
<dbReference type="EMBL" id="JAMZMK010007395">
    <property type="protein sequence ID" value="KAI7744986.1"/>
    <property type="molecule type" value="Genomic_DNA"/>
</dbReference>
<evidence type="ECO:0000313" key="2">
    <source>
        <dbReference type="EMBL" id="KAI7744986.1"/>
    </source>
</evidence>